<dbReference type="AlphaFoldDB" id="V7CP87"/>
<name>V7CP87_PHAVU</name>
<dbReference type="EMBL" id="CM002289">
    <property type="protein sequence ID" value="ESW31065.1"/>
    <property type="molecule type" value="Genomic_DNA"/>
</dbReference>
<evidence type="ECO:0000313" key="2">
    <source>
        <dbReference type="EMBL" id="ESW31065.1"/>
    </source>
</evidence>
<feature type="chain" id="PRO_5004755956" description="Knottin scorpion toxin-like domain-containing protein" evidence="1">
    <location>
        <begin position="25"/>
        <end position="96"/>
    </location>
</feature>
<sequence>MATQTRSLILFFVAIAIIILFSDGTETGFRKTTVEGGATDVKGLFCCYDNHIGSCIPGTKDDHKCDFMCKKKPCSKGGHCKIIGRKSPNHFCHCFC</sequence>
<evidence type="ECO:0000256" key="1">
    <source>
        <dbReference type="SAM" id="SignalP"/>
    </source>
</evidence>
<dbReference type="Gramene" id="ESW31065">
    <property type="protein sequence ID" value="ESW31065"/>
    <property type="gene ID" value="PHAVU_002G205900g"/>
</dbReference>
<dbReference type="eggNOG" id="ENOG502T27J">
    <property type="taxonomic scope" value="Eukaryota"/>
</dbReference>
<dbReference type="Proteomes" id="UP000000226">
    <property type="component" value="Chromosome 2"/>
</dbReference>
<evidence type="ECO:0008006" key="4">
    <source>
        <dbReference type="Google" id="ProtNLM"/>
    </source>
</evidence>
<organism evidence="2 3">
    <name type="scientific">Phaseolus vulgaris</name>
    <name type="common">Kidney bean</name>
    <name type="synonym">French bean</name>
    <dbReference type="NCBI Taxonomy" id="3885"/>
    <lineage>
        <taxon>Eukaryota</taxon>
        <taxon>Viridiplantae</taxon>
        <taxon>Streptophyta</taxon>
        <taxon>Embryophyta</taxon>
        <taxon>Tracheophyta</taxon>
        <taxon>Spermatophyta</taxon>
        <taxon>Magnoliopsida</taxon>
        <taxon>eudicotyledons</taxon>
        <taxon>Gunneridae</taxon>
        <taxon>Pentapetalae</taxon>
        <taxon>rosids</taxon>
        <taxon>fabids</taxon>
        <taxon>Fabales</taxon>
        <taxon>Fabaceae</taxon>
        <taxon>Papilionoideae</taxon>
        <taxon>50 kb inversion clade</taxon>
        <taxon>NPAAA clade</taxon>
        <taxon>indigoferoid/millettioid clade</taxon>
        <taxon>Phaseoleae</taxon>
        <taxon>Phaseolus</taxon>
    </lineage>
</organism>
<dbReference type="SMR" id="V7CP87"/>
<protein>
    <recommendedName>
        <fullName evidence="4">Knottin scorpion toxin-like domain-containing protein</fullName>
    </recommendedName>
</protein>
<proteinExistence type="predicted"/>
<reference evidence="3" key="1">
    <citation type="journal article" date="2014" name="Nat. Genet.">
        <title>A reference genome for common bean and genome-wide analysis of dual domestications.</title>
        <authorList>
            <person name="Schmutz J."/>
            <person name="McClean P.E."/>
            <person name="Mamidi S."/>
            <person name="Wu G.A."/>
            <person name="Cannon S.B."/>
            <person name="Grimwood J."/>
            <person name="Jenkins J."/>
            <person name="Shu S."/>
            <person name="Song Q."/>
            <person name="Chavarro C."/>
            <person name="Torres-Torres M."/>
            <person name="Geffroy V."/>
            <person name="Moghaddam S.M."/>
            <person name="Gao D."/>
            <person name="Abernathy B."/>
            <person name="Barry K."/>
            <person name="Blair M."/>
            <person name="Brick M.A."/>
            <person name="Chovatia M."/>
            <person name="Gepts P."/>
            <person name="Goodstein D.M."/>
            <person name="Gonzales M."/>
            <person name="Hellsten U."/>
            <person name="Hyten D.L."/>
            <person name="Jia G."/>
            <person name="Kelly J.D."/>
            <person name="Kudrna D."/>
            <person name="Lee R."/>
            <person name="Richard M.M."/>
            <person name="Miklas P.N."/>
            <person name="Osorno J.M."/>
            <person name="Rodrigues J."/>
            <person name="Thareau V."/>
            <person name="Urrea C.A."/>
            <person name="Wang M."/>
            <person name="Yu Y."/>
            <person name="Zhang M."/>
            <person name="Wing R.A."/>
            <person name="Cregan P.B."/>
            <person name="Rokhsar D.S."/>
            <person name="Jackson S.A."/>
        </authorList>
    </citation>
    <scope>NUCLEOTIDE SEQUENCE [LARGE SCALE GENOMIC DNA]</scope>
    <source>
        <strain evidence="3">cv. G19833</strain>
    </source>
</reference>
<keyword evidence="1" id="KW-0732">Signal</keyword>
<feature type="signal peptide" evidence="1">
    <location>
        <begin position="1"/>
        <end position="24"/>
    </location>
</feature>
<accession>V7CP87</accession>
<dbReference type="OrthoDB" id="1433686at2759"/>
<gene>
    <name evidence="2" type="ORF">PHAVU_002G205900g</name>
</gene>
<keyword evidence="3" id="KW-1185">Reference proteome</keyword>
<evidence type="ECO:0000313" key="3">
    <source>
        <dbReference type="Proteomes" id="UP000000226"/>
    </source>
</evidence>